<dbReference type="EMBL" id="CAKLCB010000151">
    <property type="protein sequence ID" value="CAH0516008.1"/>
    <property type="molecule type" value="Genomic_DNA"/>
</dbReference>
<accession>A0AAU9LET2</accession>
<dbReference type="Proteomes" id="UP001158986">
    <property type="component" value="Unassembled WGS sequence"/>
</dbReference>
<evidence type="ECO:0000313" key="4">
    <source>
        <dbReference type="Proteomes" id="UP001158986"/>
    </source>
</evidence>
<evidence type="ECO:0000313" key="5">
    <source>
        <dbReference type="Proteomes" id="UP001160483"/>
    </source>
</evidence>
<sequence>MGLSVFFQRVWDLVRRPFEDCTSCCDVIDPDYYRKASPGVHRTPRMYDHWERDVKYFTQSRPPLSRSSSTSSRVGLTKRSTSSGSRSRSDTPSNCSYSYDKEEAGDRQVQFLFYGGSDYPTPAGGLCTSGYRSDMISHYVRPMMESMSPVLIKSPRINHEMPCFFSPRNAPQSPMFAPIYSPHLFTITEHRIRYGSRYYNVRFCR</sequence>
<dbReference type="Proteomes" id="UP001160483">
    <property type="component" value="Unassembled WGS sequence"/>
</dbReference>
<reference evidence="2 4" key="1">
    <citation type="submission" date="2021-11" db="EMBL/GenBank/DDBJ databases">
        <authorList>
            <person name="Islam A."/>
            <person name="Islam S."/>
            <person name="Flora M.S."/>
            <person name="Rahman M."/>
            <person name="Ziaur R.M."/>
            <person name="Epstein J.H."/>
            <person name="Hassan M."/>
            <person name="Klassen M."/>
            <person name="Woodard K."/>
            <person name="Webb A."/>
            <person name="Webby R.J."/>
            <person name="El Zowalaty M.E."/>
        </authorList>
    </citation>
    <scope>NUCLEOTIDE SEQUENCE</scope>
    <source>
        <strain evidence="3">Pbs1</strain>
        <strain evidence="2">Pbs3</strain>
    </source>
</reference>
<keyword evidence="4" id="KW-1185">Reference proteome</keyword>
<feature type="region of interest" description="Disordered" evidence="1">
    <location>
        <begin position="60"/>
        <end position="99"/>
    </location>
</feature>
<evidence type="ECO:0000313" key="2">
    <source>
        <dbReference type="EMBL" id="CAH0482176.1"/>
    </source>
</evidence>
<dbReference type="EMBL" id="CAKKTJ010000333">
    <property type="protein sequence ID" value="CAH0482176.1"/>
    <property type="molecule type" value="Genomic_DNA"/>
</dbReference>
<protein>
    <submittedName>
        <fullName evidence="2">Uncharacterized protein</fullName>
    </submittedName>
</protein>
<evidence type="ECO:0000313" key="3">
    <source>
        <dbReference type="EMBL" id="CAH0516008.1"/>
    </source>
</evidence>
<gene>
    <name evidence="3" type="ORF">PBS001_LOCUS2694</name>
    <name evidence="2" type="ORF">PBS003_LOCUS8772</name>
</gene>
<proteinExistence type="predicted"/>
<dbReference type="AlphaFoldDB" id="A0AAU9LET2"/>
<feature type="compositionally biased region" description="Low complexity" evidence="1">
    <location>
        <begin position="60"/>
        <end position="93"/>
    </location>
</feature>
<comment type="caution">
    <text evidence="2">The sequence shown here is derived from an EMBL/GenBank/DDBJ whole genome shotgun (WGS) entry which is preliminary data.</text>
</comment>
<name>A0AAU9LET2_9STRA</name>
<organism evidence="2 5">
    <name type="scientific">Peronospora belbahrii</name>
    <dbReference type="NCBI Taxonomy" id="622444"/>
    <lineage>
        <taxon>Eukaryota</taxon>
        <taxon>Sar</taxon>
        <taxon>Stramenopiles</taxon>
        <taxon>Oomycota</taxon>
        <taxon>Peronosporomycetes</taxon>
        <taxon>Peronosporales</taxon>
        <taxon>Peronosporaceae</taxon>
        <taxon>Peronospora</taxon>
    </lineage>
</organism>
<evidence type="ECO:0000256" key="1">
    <source>
        <dbReference type="SAM" id="MobiDB-lite"/>
    </source>
</evidence>